<name>A0A0U1LZT9_TALIS</name>
<organism evidence="7 8">
    <name type="scientific">Talaromyces islandicus</name>
    <name type="common">Penicillium islandicum</name>
    <dbReference type="NCBI Taxonomy" id="28573"/>
    <lineage>
        <taxon>Eukaryota</taxon>
        <taxon>Fungi</taxon>
        <taxon>Dikarya</taxon>
        <taxon>Ascomycota</taxon>
        <taxon>Pezizomycotina</taxon>
        <taxon>Eurotiomycetes</taxon>
        <taxon>Eurotiomycetidae</taxon>
        <taxon>Eurotiales</taxon>
        <taxon>Trichocomaceae</taxon>
        <taxon>Talaromyces</taxon>
        <taxon>Talaromyces sect. Islandici</taxon>
    </lineage>
</organism>
<keyword evidence="3" id="KW-0274">FAD</keyword>
<sequence>MASKLAAGVLIAVSLFQAAVVDAAKPTTVEDIKKTLEANGLDTSKLPSTAGYEIEDDSGINTAPQHCNLLCPALARIFPGQTLTRNQSLLFTNWTDAFWSQQQEETTPQCIFKPRSAVEVSSSVLLAELYTCSFAIKSGGHAAFAGSSSIENGLNIDLSKLKSITLSENRDVAYVGPGNRWVDVYDHLLPYNLSVIGGRVSDIGVGGLTTGGGISFFSQIYGWACDNVVNYEVVLASGAIVNANTTSNPDLYWALRGGGNNFGIVTRFDLSTHSQGPLWSGTLIYTPDKSDQLIEAFYNYGVNAATDPKSALIMNWAYAEGTFLGVADIEYADSTVNPPIFQNFTNISTIQNTMAVRTLPEVTDMFKESNPDGLRESYWTATFVLTKDMVSFLVNTFEEESIRAANATAYTPALVLQIISTDVTKHMQKNGGNAIGLSPSDGNLLLLNLSFMWAEIADDNLILDILGTITAKSIAYAKANDLYKEYLYMNYASQYQAVLPSYGRENLEQLQKVSQTYDPLQVFQRLQPGYFKLTEQAPNATYPSSS</sequence>
<dbReference type="OMA" id="AQQYVAF"/>
<protein>
    <submittedName>
        <fullName evidence="7">Bifunctional solanapyrone synthase</fullName>
    </submittedName>
</protein>
<accession>A0A0U1LZT9</accession>
<dbReference type="GO" id="GO:0016491">
    <property type="term" value="F:oxidoreductase activity"/>
    <property type="evidence" value="ECO:0007669"/>
    <property type="project" value="UniProtKB-KW"/>
</dbReference>
<evidence type="ECO:0000256" key="5">
    <source>
        <dbReference type="SAM" id="SignalP"/>
    </source>
</evidence>
<keyword evidence="8" id="KW-1185">Reference proteome</keyword>
<dbReference type="InterPro" id="IPR016169">
    <property type="entry name" value="FAD-bd_PCMH_sub2"/>
</dbReference>
<reference evidence="7 8" key="1">
    <citation type="submission" date="2015-04" db="EMBL/GenBank/DDBJ databases">
        <authorList>
            <person name="Syromyatnikov M.Y."/>
            <person name="Popov V.N."/>
        </authorList>
    </citation>
    <scope>NUCLEOTIDE SEQUENCE [LARGE SCALE GENOMIC DNA]</scope>
    <source>
        <strain evidence="7">WF-38-12</strain>
    </source>
</reference>
<feature type="domain" description="FAD-binding PCMH-type" evidence="6">
    <location>
        <begin position="104"/>
        <end position="275"/>
    </location>
</feature>
<dbReference type="SUPFAM" id="SSF56176">
    <property type="entry name" value="FAD-binding/transporter-associated domain-like"/>
    <property type="match status" value="1"/>
</dbReference>
<comment type="similarity">
    <text evidence="1">Belongs to the oxygen-dependent FAD-linked oxidoreductase family.</text>
</comment>
<dbReference type="Proteomes" id="UP000054383">
    <property type="component" value="Unassembled WGS sequence"/>
</dbReference>
<dbReference type="OrthoDB" id="2151789at2759"/>
<dbReference type="InterPro" id="IPR050416">
    <property type="entry name" value="FAD-linked_Oxidoreductase"/>
</dbReference>
<dbReference type="AlphaFoldDB" id="A0A0U1LZT9"/>
<evidence type="ECO:0000259" key="6">
    <source>
        <dbReference type="PROSITE" id="PS51387"/>
    </source>
</evidence>
<feature type="signal peptide" evidence="5">
    <location>
        <begin position="1"/>
        <end position="23"/>
    </location>
</feature>
<evidence type="ECO:0000256" key="2">
    <source>
        <dbReference type="ARBA" id="ARBA00022630"/>
    </source>
</evidence>
<dbReference type="InterPro" id="IPR036318">
    <property type="entry name" value="FAD-bd_PCMH-like_sf"/>
</dbReference>
<dbReference type="GO" id="GO:0071949">
    <property type="term" value="F:FAD binding"/>
    <property type="evidence" value="ECO:0007669"/>
    <property type="project" value="InterPro"/>
</dbReference>
<dbReference type="PANTHER" id="PTHR42973">
    <property type="entry name" value="BINDING OXIDOREDUCTASE, PUTATIVE (AFU_ORTHOLOGUE AFUA_1G17690)-RELATED"/>
    <property type="match status" value="1"/>
</dbReference>
<dbReference type="Pfam" id="PF01565">
    <property type="entry name" value="FAD_binding_4"/>
    <property type="match status" value="1"/>
</dbReference>
<evidence type="ECO:0000256" key="3">
    <source>
        <dbReference type="ARBA" id="ARBA00022827"/>
    </source>
</evidence>
<dbReference type="EMBL" id="CVMT01000004">
    <property type="protein sequence ID" value="CRG88436.1"/>
    <property type="molecule type" value="Genomic_DNA"/>
</dbReference>
<evidence type="ECO:0000313" key="7">
    <source>
        <dbReference type="EMBL" id="CRG88436.1"/>
    </source>
</evidence>
<dbReference type="Gene3D" id="3.30.465.10">
    <property type="match status" value="1"/>
</dbReference>
<dbReference type="STRING" id="28573.A0A0U1LZT9"/>
<keyword evidence="4" id="KW-0560">Oxidoreductase</keyword>
<dbReference type="InterPro" id="IPR016166">
    <property type="entry name" value="FAD-bd_PCMH"/>
</dbReference>
<evidence type="ECO:0000313" key="8">
    <source>
        <dbReference type="Proteomes" id="UP000054383"/>
    </source>
</evidence>
<evidence type="ECO:0000256" key="1">
    <source>
        <dbReference type="ARBA" id="ARBA00005466"/>
    </source>
</evidence>
<dbReference type="PROSITE" id="PS51387">
    <property type="entry name" value="FAD_PCMH"/>
    <property type="match status" value="1"/>
</dbReference>
<keyword evidence="2" id="KW-0285">Flavoprotein</keyword>
<evidence type="ECO:0000256" key="4">
    <source>
        <dbReference type="ARBA" id="ARBA00023002"/>
    </source>
</evidence>
<proteinExistence type="inferred from homology"/>
<dbReference type="InterPro" id="IPR006094">
    <property type="entry name" value="Oxid_FAD_bind_N"/>
</dbReference>
<gene>
    <name evidence="7" type="ORF">PISL3812_05466</name>
</gene>
<keyword evidence="5" id="KW-0732">Signal</keyword>
<dbReference type="PANTHER" id="PTHR42973:SF34">
    <property type="entry name" value="FAD BINDING DOMAIN PROTEIN (AFU_ORTHOLOGUE AFUA_3G02770)"/>
    <property type="match status" value="1"/>
</dbReference>
<feature type="chain" id="PRO_5006711393" evidence="5">
    <location>
        <begin position="24"/>
        <end position="546"/>
    </location>
</feature>